<proteinExistence type="predicted"/>
<keyword evidence="1" id="KW-0472">Membrane</keyword>
<accession>A0AAV2WRV2</accession>
<keyword evidence="1" id="KW-1133">Transmembrane helix</keyword>
<keyword evidence="1" id="KW-0812">Transmembrane</keyword>
<reference evidence="2" key="1">
    <citation type="submission" date="2014-05" db="EMBL/GenBank/DDBJ databases">
        <authorList>
            <person name="Urmite Genomes"/>
        </authorList>
    </citation>
    <scope>NUCLEOTIDE SEQUENCE</scope>
    <source>
        <strain evidence="2">DSM 44074</strain>
    </source>
</reference>
<evidence type="ECO:0000256" key="1">
    <source>
        <dbReference type="SAM" id="Phobius"/>
    </source>
</evidence>
<protein>
    <submittedName>
        <fullName evidence="2">Uncharacterized protein</fullName>
    </submittedName>
</protein>
<feature type="transmembrane region" description="Helical" evidence="1">
    <location>
        <begin position="7"/>
        <end position="28"/>
    </location>
</feature>
<gene>
    <name evidence="2" type="ORF">BN1047_04471</name>
</gene>
<sequence length="38" mass="4032">MDLEIRFAALSAAVVLPVPVPVCLFGAYQDDTPAPASW</sequence>
<dbReference type="Proteomes" id="UP000028864">
    <property type="component" value="Unassembled WGS sequence"/>
</dbReference>
<dbReference type="EMBL" id="LK021341">
    <property type="protein sequence ID" value="CDQ46562.1"/>
    <property type="molecule type" value="Genomic_DNA"/>
</dbReference>
<dbReference type="AlphaFoldDB" id="A0AAV2WRV2"/>
<reference evidence="2" key="2">
    <citation type="submission" date="2015-09" db="EMBL/GenBank/DDBJ databases">
        <title>Draft genome sequence of Mycobacterium neoaurum DSM 44074.</title>
        <authorList>
            <person name="Croce O."/>
            <person name="Robert C."/>
            <person name="Raoult D."/>
            <person name="Drancourt M."/>
        </authorList>
    </citation>
    <scope>NUCLEOTIDE SEQUENCE</scope>
    <source>
        <strain evidence="2">DSM 44074</strain>
    </source>
</reference>
<name>A0AAV2WRV2_MYCNE</name>
<evidence type="ECO:0000313" key="2">
    <source>
        <dbReference type="EMBL" id="CDQ46562.1"/>
    </source>
</evidence>
<evidence type="ECO:0000313" key="3">
    <source>
        <dbReference type="Proteomes" id="UP000028864"/>
    </source>
</evidence>
<organism evidence="2 3">
    <name type="scientific">Mycolicibacterium neoaurum</name>
    <name type="common">Mycobacterium neoaurum</name>
    <dbReference type="NCBI Taxonomy" id="1795"/>
    <lineage>
        <taxon>Bacteria</taxon>
        <taxon>Bacillati</taxon>
        <taxon>Actinomycetota</taxon>
        <taxon>Actinomycetes</taxon>
        <taxon>Mycobacteriales</taxon>
        <taxon>Mycobacteriaceae</taxon>
        <taxon>Mycolicibacterium</taxon>
    </lineage>
</organism>